<comment type="caution">
    <text evidence="1">The sequence shown here is derived from an EMBL/GenBank/DDBJ whole genome shotgun (WGS) entry which is preliminary data.</text>
</comment>
<evidence type="ECO:0008006" key="3">
    <source>
        <dbReference type="Google" id="ProtNLM"/>
    </source>
</evidence>
<evidence type="ECO:0000313" key="1">
    <source>
        <dbReference type="EMBL" id="GMA33183.1"/>
    </source>
</evidence>
<reference evidence="1" key="2">
    <citation type="submission" date="2023-02" db="EMBL/GenBank/DDBJ databases">
        <authorList>
            <person name="Sun Q."/>
            <person name="Mori K."/>
        </authorList>
    </citation>
    <scope>NUCLEOTIDE SEQUENCE</scope>
    <source>
        <strain evidence="1">NBRC 112290</strain>
    </source>
</reference>
<dbReference type="EMBL" id="BSUM01000001">
    <property type="protein sequence ID" value="GMA33183.1"/>
    <property type="molecule type" value="Genomic_DNA"/>
</dbReference>
<name>A0AA37XHB5_9MICO</name>
<gene>
    <name evidence="1" type="ORF">GCM10025875_31750</name>
</gene>
<keyword evidence="2" id="KW-1185">Reference proteome</keyword>
<dbReference type="SUPFAM" id="SSF88723">
    <property type="entry name" value="PIN domain-like"/>
    <property type="match status" value="1"/>
</dbReference>
<evidence type="ECO:0000313" key="2">
    <source>
        <dbReference type="Proteomes" id="UP001157161"/>
    </source>
</evidence>
<accession>A0AA37XHB5</accession>
<dbReference type="RefSeq" id="WP_284251856.1">
    <property type="nucleotide sequence ID" value="NZ_BSUM01000001.1"/>
</dbReference>
<proteinExistence type="predicted"/>
<reference evidence="1" key="1">
    <citation type="journal article" date="2014" name="Int. J. Syst. Evol. Microbiol.">
        <title>Complete genome sequence of Corynebacterium casei LMG S-19264T (=DSM 44701T), isolated from a smear-ripened cheese.</title>
        <authorList>
            <consortium name="US DOE Joint Genome Institute (JGI-PGF)"/>
            <person name="Walter F."/>
            <person name="Albersmeier A."/>
            <person name="Kalinowski J."/>
            <person name="Ruckert C."/>
        </authorList>
    </citation>
    <scope>NUCLEOTIDE SEQUENCE</scope>
    <source>
        <strain evidence="1">NBRC 112290</strain>
    </source>
</reference>
<dbReference type="AlphaFoldDB" id="A0AA37XHB5"/>
<dbReference type="InterPro" id="IPR029060">
    <property type="entry name" value="PIN-like_dom_sf"/>
</dbReference>
<sequence>MVTKVLVDANVLFSRTLRDWVILLELETSARMFKVHWTEDILAEVVYRTRRKHPTIPGGVVRSMRDSIAGSLEGGRVEDFDVDNSFAGVDRDDAHVHGAAVACGAKILLTHDKGFSERHPDPDSLPYDVYDADAYLRLVHDSDPAAVRAVTVRQAAHWMSRSRGKECDGVDLPQRLRDAGCPDFAEIVRRLLQGIQPHEFWSSMPSGEQSSSVTA</sequence>
<organism evidence="1 2">
    <name type="scientific">Litorihabitans aurantiacus</name>
    <dbReference type="NCBI Taxonomy" id="1930061"/>
    <lineage>
        <taxon>Bacteria</taxon>
        <taxon>Bacillati</taxon>
        <taxon>Actinomycetota</taxon>
        <taxon>Actinomycetes</taxon>
        <taxon>Micrococcales</taxon>
        <taxon>Beutenbergiaceae</taxon>
        <taxon>Litorihabitans</taxon>
    </lineage>
</organism>
<protein>
    <recommendedName>
        <fullName evidence="3">PIN domain-containing protein</fullName>
    </recommendedName>
</protein>
<dbReference type="Proteomes" id="UP001157161">
    <property type="component" value="Unassembled WGS sequence"/>
</dbReference>